<feature type="compositionally biased region" description="Polar residues" evidence="1">
    <location>
        <begin position="674"/>
        <end position="685"/>
    </location>
</feature>
<evidence type="ECO:0000313" key="5">
    <source>
        <dbReference type="Proteomes" id="UP000198598"/>
    </source>
</evidence>
<sequence>MESTATKNPDTHNSSYKLTTNDLKQFAAKGIVPAPVYKAYKENGRKLLPEHRTPLVNEIVSRYLKGNTSFSTPEFADILINDLDTKRLVESQYKNAQNSVPPVSTDLGQPGQPVKNEIDSGTKAQPTSEVISSQAPQREEVVQPSYQPIGFTVGATERADQLSDADSKYGQTVEFRFNPVSHETPLNQPGGSDTEALKVYEQIEATRYELLLPPEAEEIRQFLRNDGYLSNEEISKALYDAGLKREELQHTVETLDSSKNPDIIAKVTNYLWDVHESVMDSPLREHLAPDGKYELVAIIHNPDGLREQEQLVQSADELTRRETQREDGIVSKLLSLKTFDGGMVANMLHNHQMMQEIIEKLLGVHNQSQSQTSMEIPTATRYDWNQIKDQMERNGVTRESLEKSGNLDNLLNGRRTETLQLSRRDEQGAETPVSGRLYIAEVPSKGPVVYLSPERQELKLPVSYQGHVFSKQDQENLLKNGEMGRVVTLKDKITQEPYQAFIGVDPANKSLTVMRQERFTPPTKLLGAELSPDQREALRNHQVVRVRNMVGDDQKPFTADVQINVNKRSFSFKRVNEQDEKIKAANQKDVKQASPKTRKKVDPNLKPEQATPAKQTKKQVQPAGAGKDADTKQAVSVAAKNGQQRITVDKSTNSPSLTITNPTKGQQAGKKETQTMVNGTGVQKQDTPKKKKGPKL</sequence>
<proteinExistence type="predicted"/>
<dbReference type="RefSeq" id="WP_093831959.1">
    <property type="nucleotide sequence ID" value="NZ_FOLQ01000015.1"/>
</dbReference>
<evidence type="ECO:0000259" key="2">
    <source>
        <dbReference type="Pfam" id="PF13101"/>
    </source>
</evidence>
<reference evidence="4 5" key="1">
    <citation type="submission" date="2016-10" db="EMBL/GenBank/DDBJ databases">
        <authorList>
            <person name="de Groot N.N."/>
        </authorList>
    </citation>
    <scope>NUCLEOTIDE SEQUENCE [LARGE SCALE GENOMIC DNA]</scope>
    <source>
        <strain evidence="4 5">DSM 26130</strain>
    </source>
</reference>
<evidence type="ECO:0000313" key="4">
    <source>
        <dbReference type="EMBL" id="SFE55319.1"/>
    </source>
</evidence>
<dbReference type="Proteomes" id="UP000198598">
    <property type="component" value="Unassembled WGS sequence"/>
</dbReference>
<dbReference type="Pfam" id="PF13101">
    <property type="entry name" value="DUF3945"/>
    <property type="match status" value="1"/>
</dbReference>
<evidence type="ECO:0000259" key="3">
    <source>
        <dbReference type="Pfam" id="PF13351"/>
    </source>
</evidence>
<dbReference type="InterPro" id="IPR025343">
    <property type="entry name" value="DUF4099"/>
</dbReference>
<dbReference type="EMBL" id="FOLQ01000015">
    <property type="protein sequence ID" value="SFE55319.1"/>
    <property type="molecule type" value="Genomic_DNA"/>
</dbReference>
<dbReference type="Pfam" id="PF13351">
    <property type="entry name" value="DUF4099"/>
    <property type="match status" value="1"/>
</dbReference>
<feature type="compositionally biased region" description="Polar residues" evidence="1">
    <location>
        <begin position="122"/>
        <end position="136"/>
    </location>
</feature>
<evidence type="ECO:0000256" key="1">
    <source>
        <dbReference type="SAM" id="MobiDB-lite"/>
    </source>
</evidence>
<feature type="domain" description="DUF4099" evidence="3">
    <location>
        <begin position="389"/>
        <end position="455"/>
    </location>
</feature>
<protein>
    <submittedName>
        <fullName evidence="4">Uncharacterized protein</fullName>
    </submittedName>
</protein>
<keyword evidence="5" id="KW-1185">Reference proteome</keyword>
<feature type="domain" description="DUF3945" evidence="2">
    <location>
        <begin position="523"/>
        <end position="574"/>
    </location>
</feature>
<accession>A0A1I2BGX5</accession>
<dbReference type="AlphaFoldDB" id="A0A1I2BGX5"/>
<dbReference type="STRING" id="662367.SAMN05216167_11597"/>
<dbReference type="OrthoDB" id="1081890at2"/>
<dbReference type="InterPro" id="IPR025222">
    <property type="entry name" value="DUF3945"/>
</dbReference>
<feature type="compositionally biased region" description="Polar residues" evidence="1">
    <location>
        <begin position="641"/>
        <end position="666"/>
    </location>
</feature>
<organism evidence="4 5">
    <name type="scientific">Spirosoma endophyticum</name>
    <dbReference type="NCBI Taxonomy" id="662367"/>
    <lineage>
        <taxon>Bacteria</taxon>
        <taxon>Pseudomonadati</taxon>
        <taxon>Bacteroidota</taxon>
        <taxon>Cytophagia</taxon>
        <taxon>Cytophagales</taxon>
        <taxon>Cytophagaceae</taxon>
        <taxon>Spirosoma</taxon>
    </lineage>
</organism>
<gene>
    <name evidence="4" type="ORF">SAMN05216167_11597</name>
</gene>
<name>A0A1I2BGX5_9BACT</name>
<feature type="region of interest" description="Disordered" evidence="1">
    <location>
        <begin position="97"/>
        <end position="139"/>
    </location>
</feature>
<feature type="region of interest" description="Disordered" evidence="1">
    <location>
        <begin position="584"/>
        <end position="696"/>
    </location>
</feature>